<proteinExistence type="predicted"/>
<comment type="caution">
    <text evidence="1">The sequence shown here is derived from an EMBL/GenBank/DDBJ whole genome shotgun (WGS) entry which is preliminary data.</text>
</comment>
<gene>
    <name evidence="1" type="ORF">RchiOBHm_Chr2g0128831</name>
</gene>
<evidence type="ECO:0000313" key="2">
    <source>
        <dbReference type="Proteomes" id="UP000238479"/>
    </source>
</evidence>
<keyword evidence="2" id="KW-1185">Reference proteome</keyword>
<dbReference type="AlphaFoldDB" id="A0A2P6RUE9"/>
<organism evidence="1 2">
    <name type="scientific">Rosa chinensis</name>
    <name type="common">China rose</name>
    <dbReference type="NCBI Taxonomy" id="74649"/>
    <lineage>
        <taxon>Eukaryota</taxon>
        <taxon>Viridiplantae</taxon>
        <taxon>Streptophyta</taxon>
        <taxon>Embryophyta</taxon>
        <taxon>Tracheophyta</taxon>
        <taxon>Spermatophyta</taxon>
        <taxon>Magnoliopsida</taxon>
        <taxon>eudicotyledons</taxon>
        <taxon>Gunneridae</taxon>
        <taxon>Pentapetalae</taxon>
        <taxon>rosids</taxon>
        <taxon>fabids</taxon>
        <taxon>Rosales</taxon>
        <taxon>Rosaceae</taxon>
        <taxon>Rosoideae</taxon>
        <taxon>Rosoideae incertae sedis</taxon>
        <taxon>Rosa</taxon>
    </lineage>
</organism>
<name>A0A2P6RUE9_ROSCH</name>
<dbReference type="Proteomes" id="UP000238479">
    <property type="component" value="Chromosome 2"/>
</dbReference>
<evidence type="ECO:0000313" key="1">
    <source>
        <dbReference type="EMBL" id="PRQ50055.1"/>
    </source>
</evidence>
<protein>
    <submittedName>
        <fullName evidence="1">Uncharacterized protein</fullName>
    </submittedName>
</protein>
<accession>A0A2P6RUE9</accession>
<reference evidence="1 2" key="1">
    <citation type="journal article" date="2018" name="Nat. Genet.">
        <title>The Rosa genome provides new insights in the design of modern roses.</title>
        <authorList>
            <person name="Bendahmane M."/>
        </authorList>
    </citation>
    <scope>NUCLEOTIDE SEQUENCE [LARGE SCALE GENOMIC DNA]</scope>
    <source>
        <strain evidence="2">cv. Old Blush</strain>
    </source>
</reference>
<dbReference type="Gramene" id="PRQ50055">
    <property type="protein sequence ID" value="PRQ50055"/>
    <property type="gene ID" value="RchiOBHm_Chr2g0128831"/>
</dbReference>
<sequence>MSKTAPWFSLRLSQSEPPHSSLRIIPGIFKMSFPPEYKKFNILWPLLWVDPLSVGLWGSPDLSHVL</sequence>
<dbReference type="EMBL" id="PDCK01000040">
    <property type="protein sequence ID" value="PRQ50055.1"/>
    <property type="molecule type" value="Genomic_DNA"/>
</dbReference>